<gene>
    <name evidence="3" type="primary">LOC103506481</name>
</gene>
<feature type="compositionally biased region" description="Basic and acidic residues" evidence="1">
    <location>
        <begin position="176"/>
        <end position="187"/>
    </location>
</feature>
<feature type="region of interest" description="Disordered" evidence="1">
    <location>
        <begin position="523"/>
        <end position="556"/>
    </location>
</feature>
<sequence>MDKSFTSLTYKKGPSKQQCSQFIERFKSVVLMSTENERDKTESLTDEMKHNEDESKGDEDRSEQEGLTEAEEIEKYENKLECALDEIKSEDLTRSEEDKLECALDEIKSEDLTRSEEDKILDDLRTKCNVFRIKIGSDYVITINTGKNRIESIHEDNVPSGFQTSEVNEEAETNESEPREIEYHDIEPVEGEPESNGPDFVCKGGECNACKPPSRKRRRNKSEGHIKYSEKRNEKETASSLETINETSETFSKSGKFNNEFLKTAKQISRKLAFQCEVPKSEITENVTLTSKPGKVIINEIFDPNGLVRLKKSSSGLIHSRPGATRILPIVPETQSEINNETIGESTLSVKLDAITKDKQAEENENSSQPEDESVCVLEIDIKEDILDTHIDGDSKHSFRNVSIKSTNLSITTSMKEDLDARLQADIMTDLSSDALCSILSAVLEEMAILNNKEKTQDPGTIENIRIDSVNTANGTDDDIVVVADNYYIVNIDQLKCIGEIMNRIDQVLNKLLTYHKTYVSRSKHKASTTPLQPKTTPSNDEGNTNMNKSSVGSVANHSIISEDRTPAPGQIMTDFPVNQMTIETINSTFDSPNTKGISNDPPEKSIDTLVGTEFTKSSTSPRFATLLTGEETPNTIPSDGTFNTVNTHMSEYLSNQGTNNNFSNQGTSNNIDTQGTPHTIETLLSNPDPSTPMETSLLASLGSQTSDTGHDSLSCFDLRFPFMGCLKCFFF</sequence>
<dbReference type="Proteomes" id="UP000079169">
    <property type="component" value="Unplaced"/>
</dbReference>
<protein>
    <submittedName>
        <fullName evidence="3">Uncharacterized protein LOC103506481</fullName>
    </submittedName>
</protein>
<dbReference type="PaxDb" id="121845-A0A1S3CWD2"/>
<feature type="region of interest" description="Disordered" evidence="1">
    <location>
        <begin position="212"/>
        <end position="242"/>
    </location>
</feature>
<feature type="region of interest" description="Disordered" evidence="1">
    <location>
        <begin position="34"/>
        <end position="73"/>
    </location>
</feature>
<dbReference type="AlphaFoldDB" id="A0A1S3CWD2"/>
<organism evidence="2 3">
    <name type="scientific">Diaphorina citri</name>
    <name type="common">Asian citrus psyllid</name>
    <dbReference type="NCBI Taxonomy" id="121845"/>
    <lineage>
        <taxon>Eukaryota</taxon>
        <taxon>Metazoa</taxon>
        <taxon>Ecdysozoa</taxon>
        <taxon>Arthropoda</taxon>
        <taxon>Hexapoda</taxon>
        <taxon>Insecta</taxon>
        <taxon>Pterygota</taxon>
        <taxon>Neoptera</taxon>
        <taxon>Paraneoptera</taxon>
        <taxon>Hemiptera</taxon>
        <taxon>Sternorrhyncha</taxon>
        <taxon>Psylloidea</taxon>
        <taxon>Psyllidae</taxon>
        <taxon>Diaphorininae</taxon>
        <taxon>Diaphorina</taxon>
    </lineage>
</organism>
<dbReference type="RefSeq" id="XP_008469091.1">
    <property type="nucleotide sequence ID" value="XM_008470869.3"/>
</dbReference>
<evidence type="ECO:0000313" key="3">
    <source>
        <dbReference type="RefSeq" id="XP_008469091.1"/>
    </source>
</evidence>
<feature type="compositionally biased region" description="Basic and acidic residues" evidence="1">
    <location>
        <begin position="221"/>
        <end position="237"/>
    </location>
</feature>
<evidence type="ECO:0000313" key="2">
    <source>
        <dbReference type="Proteomes" id="UP000079169"/>
    </source>
</evidence>
<keyword evidence="2" id="KW-1185">Reference proteome</keyword>
<name>A0A1S3CWD2_DIACI</name>
<evidence type="ECO:0000256" key="1">
    <source>
        <dbReference type="SAM" id="MobiDB-lite"/>
    </source>
</evidence>
<feature type="compositionally biased region" description="Acidic residues" evidence="1">
    <location>
        <begin position="55"/>
        <end position="72"/>
    </location>
</feature>
<reference evidence="3" key="1">
    <citation type="submission" date="2025-08" db="UniProtKB">
        <authorList>
            <consortium name="RefSeq"/>
        </authorList>
    </citation>
    <scope>IDENTIFICATION</scope>
</reference>
<feature type="compositionally biased region" description="Polar residues" evidence="1">
    <location>
        <begin position="528"/>
        <end position="556"/>
    </location>
</feature>
<accession>A0A1S3CWD2</accession>
<feature type="compositionally biased region" description="Basic and acidic residues" evidence="1">
    <location>
        <begin position="35"/>
        <end position="54"/>
    </location>
</feature>
<proteinExistence type="predicted"/>
<dbReference type="KEGG" id="dci:103506481"/>
<dbReference type="GeneID" id="103506481"/>
<feature type="region of interest" description="Disordered" evidence="1">
    <location>
        <begin position="158"/>
        <end position="200"/>
    </location>
</feature>